<feature type="transmembrane region" description="Helical" evidence="7">
    <location>
        <begin position="171"/>
        <end position="193"/>
    </location>
</feature>
<feature type="transmembrane region" description="Helical" evidence="7">
    <location>
        <begin position="101"/>
        <end position="122"/>
    </location>
</feature>
<evidence type="ECO:0000256" key="5">
    <source>
        <dbReference type="ARBA" id="ARBA00022989"/>
    </source>
</evidence>
<accession>A0A143HIW9</accession>
<feature type="transmembrane region" description="Helical" evidence="7">
    <location>
        <begin position="242"/>
        <end position="269"/>
    </location>
</feature>
<feature type="transmembrane region" description="Helical" evidence="7">
    <location>
        <begin position="356"/>
        <end position="378"/>
    </location>
</feature>
<dbReference type="GO" id="GO:0015297">
    <property type="term" value="F:antiporter activity"/>
    <property type="evidence" value="ECO:0007669"/>
    <property type="project" value="InterPro"/>
</dbReference>
<comment type="subcellular location">
    <subcellularLocation>
        <location evidence="1">Cell inner membrane</location>
        <topology evidence="1">Multi-pass membrane protein</topology>
    </subcellularLocation>
</comment>
<evidence type="ECO:0000256" key="1">
    <source>
        <dbReference type="ARBA" id="ARBA00004429"/>
    </source>
</evidence>
<organism evidence="8 10">
    <name type="scientific">Microbulbifer thermotolerans</name>
    <dbReference type="NCBI Taxonomy" id="252514"/>
    <lineage>
        <taxon>Bacteria</taxon>
        <taxon>Pseudomonadati</taxon>
        <taxon>Pseudomonadota</taxon>
        <taxon>Gammaproteobacteria</taxon>
        <taxon>Cellvibrionales</taxon>
        <taxon>Microbulbiferaceae</taxon>
        <taxon>Microbulbifer</taxon>
    </lineage>
</organism>
<dbReference type="AlphaFoldDB" id="A0A143HIW9"/>
<dbReference type="STRING" id="252514.A3224_02890"/>
<evidence type="ECO:0000313" key="8">
    <source>
        <dbReference type="EMBL" id="AMX01664.1"/>
    </source>
</evidence>
<evidence type="ECO:0000256" key="3">
    <source>
        <dbReference type="ARBA" id="ARBA00022475"/>
    </source>
</evidence>
<dbReference type="PANTHER" id="PTHR43549">
    <property type="entry name" value="MULTIDRUG RESISTANCE PROTEIN YPNP-RELATED"/>
    <property type="match status" value="1"/>
</dbReference>
<dbReference type="Proteomes" id="UP001209730">
    <property type="component" value="Unassembled WGS sequence"/>
</dbReference>
<dbReference type="NCBIfam" id="TIGR00797">
    <property type="entry name" value="matE"/>
    <property type="match status" value="1"/>
</dbReference>
<sequence>MALSQKHPSLLEGSVAGHLRRLALPMVWGILATMSFNVVDTYFVAQLGNAPLAAMSFTFPVVMVINSVAIGLGAGTSSAVARAYGAGDLARVRRLVTDASLLALLVALVVSGVGLATIDPLFRLLGAAPEMLPLIADYMVPWYLGAVFAVVPMVALSALRAIGNSALTGRIMMAVAFFNLILDPLLIFGLLGFPRLELQGAALSTVIARGISFFIALYFLIRREHLMAVPGWKLSPLLESWRTVLAVGLPAVATNVIIPMAGGVVVALVAAHGADAVAGLGIALRIEPVALIIFYALSSVVGPFVGQNAGAGKTARLRETVSVLARFCVGCGFSLALVLYAVGPALAGLFSDSEEVLAVAVAYLTLVPASYAGYGFVMSANAAFNGLGRPLPATLISFLRVLGVYLPLAWLGSHYWGVSGLFVATGISNLLLGALAWWWLRRDIGTCAAPGAAQPQAR</sequence>
<feature type="transmembrane region" description="Helical" evidence="7">
    <location>
        <begin position="57"/>
        <end position="80"/>
    </location>
</feature>
<dbReference type="Pfam" id="PF01554">
    <property type="entry name" value="MatE"/>
    <property type="match status" value="2"/>
</dbReference>
<reference evidence="9" key="3">
    <citation type="submission" date="2022-11" db="EMBL/GenBank/DDBJ databases">
        <title>Chitin-degrading and fungicidal potential of chitinolytic bacterial strains from marine environment of the Pacific Ocean regions.</title>
        <authorList>
            <person name="Pentekhina I."/>
            <person name="Nedashkovskaya O."/>
            <person name="Seitkalieva A."/>
            <person name="Podvolotskaya A."/>
            <person name="Tekutyeva L."/>
            <person name="Balabanova L."/>
        </authorList>
    </citation>
    <scope>NUCLEOTIDE SEQUENCE</scope>
    <source>
        <strain evidence="9">KMM 6838</strain>
    </source>
</reference>
<evidence type="ECO:0000256" key="4">
    <source>
        <dbReference type="ARBA" id="ARBA00022692"/>
    </source>
</evidence>
<keyword evidence="5 7" id="KW-1133">Transmembrane helix</keyword>
<keyword evidence="6 7" id="KW-0472">Membrane</keyword>
<dbReference type="RefSeq" id="WP_067151232.1">
    <property type="nucleotide sequence ID" value="NZ_CP014864.1"/>
</dbReference>
<dbReference type="InterPro" id="IPR002528">
    <property type="entry name" value="MATE_fam"/>
</dbReference>
<evidence type="ECO:0000256" key="7">
    <source>
        <dbReference type="SAM" id="Phobius"/>
    </source>
</evidence>
<feature type="transmembrane region" description="Helical" evidence="7">
    <location>
        <begin position="142"/>
        <end position="159"/>
    </location>
</feature>
<dbReference type="EMBL" id="CP014864">
    <property type="protein sequence ID" value="AMX01664.1"/>
    <property type="molecule type" value="Genomic_DNA"/>
</dbReference>
<keyword evidence="3" id="KW-1003">Cell membrane</keyword>
<dbReference type="EMBL" id="JAPHQB010000007">
    <property type="protein sequence ID" value="MCX2801238.1"/>
    <property type="molecule type" value="Genomic_DNA"/>
</dbReference>
<keyword evidence="10" id="KW-1185">Reference proteome</keyword>
<feature type="transmembrane region" description="Helical" evidence="7">
    <location>
        <begin position="416"/>
        <end position="440"/>
    </location>
</feature>
<dbReference type="PANTHER" id="PTHR43549:SF3">
    <property type="entry name" value="MULTIDRUG RESISTANCE PROTEIN YPNP-RELATED"/>
    <property type="match status" value="1"/>
</dbReference>
<dbReference type="GO" id="GO:0005886">
    <property type="term" value="C:plasma membrane"/>
    <property type="evidence" value="ECO:0007669"/>
    <property type="project" value="UniProtKB-SubCell"/>
</dbReference>
<protein>
    <submittedName>
        <fullName evidence="8">MATE family efflux transporter</fullName>
    </submittedName>
</protein>
<dbReference type="InterPro" id="IPR052031">
    <property type="entry name" value="Membrane_Transporter-Flippase"/>
</dbReference>
<dbReference type="InterPro" id="IPR048279">
    <property type="entry name" value="MdtK-like"/>
</dbReference>
<feature type="transmembrane region" description="Helical" evidence="7">
    <location>
        <begin position="390"/>
        <end position="410"/>
    </location>
</feature>
<evidence type="ECO:0000313" key="9">
    <source>
        <dbReference type="EMBL" id="MCX2801238.1"/>
    </source>
</evidence>
<proteinExistence type="predicted"/>
<feature type="transmembrane region" description="Helical" evidence="7">
    <location>
        <begin position="21"/>
        <end position="45"/>
    </location>
</feature>
<keyword evidence="2" id="KW-0813">Transport</keyword>
<feature type="transmembrane region" description="Helical" evidence="7">
    <location>
        <begin position="327"/>
        <end position="350"/>
    </location>
</feature>
<feature type="transmembrane region" description="Helical" evidence="7">
    <location>
        <begin position="199"/>
        <end position="221"/>
    </location>
</feature>
<feature type="transmembrane region" description="Helical" evidence="7">
    <location>
        <begin position="289"/>
        <end position="306"/>
    </location>
</feature>
<keyword evidence="4 7" id="KW-0812">Transmembrane</keyword>
<dbReference type="Proteomes" id="UP000076077">
    <property type="component" value="Chromosome"/>
</dbReference>
<evidence type="ECO:0000256" key="2">
    <source>
        <dbReference type="ARBA" id="ARBA00022448"/>
    </source>
</evidence>
<reference evidence="8" key="1">
    <citation type="submission" date="2016-03" db="EMBL/GenBank/DDBJ databases">
        <authorList>
            <person name="Ploux O."/>
        </authorList>
    </citation>
    <scope>NUCLEOTIDE SEQUENCE [LARGE SCALE GENOMIC DNA]</scope>
    <source>
        <strain evidence="8">DAU221</strain>
    </source>
</reference>
<reference evidence="10" key="2">
    <citation type="submission" date="2016-03" db="EMBL/GenBank/DDBJ databases">
        <authorList>
            <person name="Lee Y.-S."/>
            <person name="Choi Y.-L."/>
        </authorList>
    </citation>
    <scope>NUCLEOTIDE SEQUENCE [LARGE SCALE GENOMIC DNA]</scope>
    <source>
        <strain evidence="10">DAU221</strain>
    </source>
</reference>
<evidence type="ECO:0000313" key="10">
    <source>
        <dbReference type="Proteomes" id="UP000076077"/>
    </source>
</evidence>
<name>A0A143HIW9_MICTH</name>
<evidence type="ECO:0000256" key="6">
    <source>
        <dbReference type="ARBA" id="ARBA00023136"/>
    </source>
</evidence>
<dbReference type="GeneID" id="76606996"/>
<gene>
    <name evidence="8" type="ORF">A3224_02890</name>
    <name evidence="9" type="ORF">OQJ68_05480</name>
</gene>
<dbReference type="GO" id="GO:0042910">
    <property type="term" value="F:xenobiotic transmembrane transporter activity"/>
    <property type="evidence" value="ECO:0007669"/>
    <property type="project" value="InterPro"/>
</dbReference>
<dbReference type="KEGG" id="mthd:A3224_02890"/>
<dbReference type="PIRSF" id="PIRSF006603">
    <property type="entry name" value="DinF"/>
    <property type="match status" value="1"/>
</dbReference>
<dbReference type="OrthoDB" id="9806302at2"/>